<proteinExistence type="predicted"/>
<accession>A0AB39CSQ0</accession>
<evidence type="ECO:0000313" key="1">
    <source>
        <dbReference type="EMBL" id="XDJ45037.1"/>
    </source>
</evidence>
<reference evidence="1" key="1">
    <citation type="submission" date="2024-05" db="EMBL/GenBank/DDBJ databases">
        <authorList>
            <person name="Luo Y.-C."/>
            <person name="Nicholds J."/>
            <person name="Mortimer T."/>
            <person name="Maboni G."/>
        </authorList>
    </citation>
    <scope>NUCLEOTIDE SEQUENCE</scope>
    <source>
        <strain evidence="2">150221</strain>
        <strain evidence="1">153271</strain>
    </source>
</reference>
<sequence>MLAALWARAQGWLLMLGAALLVLAGAYAAGGRAARRSAELDQRRSDAAAKGKADAVAQKIDALDDPAVRDRAERWVRHDGR</sequence>
<evidence type="ECO:0008006" key="3">
    <source>
        <dbReference type="Google" id="ProtNLM"/>
    </source>
</evidence>
<gene>
    <name evidence="2" type="ORF">ABRZ00_00685</name>
    <name evidence="1" type="ORF">ABRZ02_01705</name>
</gene>
<dbReference type="KEGG" id="cgin:ABRZ00_00685"/>
<dbReference type="AlphaFoldDB" id="A0AB39CSQ0"/>
<dbReference type="EMBL" id="CP158257">
    <property type="protein sequence ID" value="XDJ55740.1"/>
    <property type="molecule type" value="Genomic_DNA"/>
</dbReference>
<evidence type="ECO:0000313" key="2">
    <source>
        <dbReference type="EMBL" id="XDJ55740.1"/>
    </source>
</evidence>
<dbReference type="RefSeq" id="WP_368647815.1">
    <property type="nucleotide sequence ID" value="NZ_CP158253.1"/>
</dbReference>
<dbReference type="EMBL" id="CP158253">
    <property type="protein sequence ID" value="XDJ45037.1"/>
    <property type="molecule type" value="Genomic_DNA"/>
</dbReference>
<name>A0AB39CSQ0_9BURK</name>
<dbReference type="GeneID" id="93066005"/>
<protein>
    <recommendedName>
        <fullName evidence="3">ABC transporter permease</fullName>
    </recommendedName>
</protein>
<organism evidence="1">
    <name type="scientific">Castellaniella ginsengisoli</name>
    <dbReference type="NCBI Taxonomy" id="546114"/>
    <lineage>
        <taxon>Bacteria</taxon>
        <taxon>Pseudomonadati</taxon>
        <taxon>Pseudomonadota</taxon>
        <taxon>Betaproteobacteria</taxon>
        <taxon>Burkholderiales</taxon>
        <taxon>Alcaligenaceae</taxon>
        <taxon>Castellaniella</taxon>
    </lineage>
</organism>